<comment type="similarity">
    <text evidence="5">Belongs to the RimM family.</text>
</comment>
<accession>A0A418WER4</accession>
<dbReference type="InterPro" id="IPR009000">
    <property type="entry name" value="Transl_B-barrel_sf"/>
</dbReference>
<dbReference type="Pfam" id="PF24986">
    <property type="entry name" value="PRC_RimM"/>
    <property type="match status" value="1"/>
</dbReference>
<dbReference type="GO" id="GO:0005840">
    <property type="term" value="C:ribosome"/>
    <property type="evidence" value="ECO:0007669"/>
    <property type="project" value="InterPro"/>
</dbReference>
<dbReference type="GO" id="GO:0005737">
    <property type="term" value="C:cytoplasm"/>
    <property type="evidence" value="ECO:0007669"/>
    <property type="project" value="UniProtKB-SubCell"/>
</dbReference>
<dbReference type="Gene3D" id="2.30.30.240">
    <property type="entry name" value="PRC-barrel domain"/>
    <property type="match status" value="1"/>
</dbReference>
<dbReference type="EMBL" id="QYUK01000011">
    <property type="protein sequence ID" value="RJF88484.1"/>
    <property type="molecule type" value="Genomic_DNA"/>
</dbReference>
<protein>
    <recommendedName>
        <fullName evidence="5">Ribosome maturation factor RimM</fullName>
    </recommendedName>
</protein>
<evidence type="ECO:0000256" key="1">
    <source>
        <dbReference type="ARBA" id="ARBA00022490"/>
    </source>
</evidence>
<keyword evidence="9" id="KW-1185">Reference proteome</keyword>
<dbReference type="NCBIfam" id="TIGR02273">
    <property type="entry name" value="16S_RimM"/>
    <property type="match status" value="1"/>
</dbReference>
<gene>
    <name evidence="5 8" type="primary">rimM</name>
    <name evidence="8" type="ORF">D3874_16930</name>
</gene>
<reference evidence="8 9" key="1">
    <citation type="submission" date="2018-09" db="EMBL/GenBank/DDBJ databases">
        <authorList>
            <person name="Zhu H."/>
        </authorList>
    </citation>
    <scope>NUCLEOTIDE SEQUENCE [LARGE SCALE GENOMIC DNA]</scope>
    <source>
        <strain evidence="8 9">K1W22B-8</strain>
    </source>
</reference>
<dbReference type="Proteomes" id="UP000284605">
    <property type="component" value="Unassembled WGS sequence"/>
</dbReference>
<dbReference type="InterPro" id="IPR011961">
    <property type="entry name" value="RimM"/>
</dbReference>
<dbReference type="InterPro" id="IPR011033">
    <property type="entry name" value="PRC_barrel-like_sf"/>
</dbReference>
<dbReference type="AlphaFoldDB" id="A0A418WER4"/>
<comment type="subcellular location">
    <subcellularLocation>
        <location evidence="5">Cytoplasm</location>
    </subcellularLocation>
</comment>
<comment type="function">
    <text evidence="5">An accessory protein needed during the final step in the assembly of 30S ribosomal subunit, possibly for assembly of the head region. Essential for efficient processing of 16S rRNA. May be needed both before and after RbfA during the maturation of 16S rRNA. It has affinity for free ribosomal 30S subunits but not for 70S ribosomes.</text>
</comment>
<evidence type="ECO:0000259" key="6">
    <source>
        <dbReference type="Pfam" id="PF01782"/>
    </source>
</evidence>
<dbReference type="SUPFAM" id="SSF50346">
    <property type="entry name" value="PRC-barrel domain"/>
    <property type="match status" value="1"/>
</dbReference>
<comment type="caution">
    <text evidence="8">The sequence shown here is derived from an EMBL/GenBank/DDBJ whole genome shotgun (WGS) entry which is preliminary data.</text>
</comment>
<sequence>MVRASTSQQTTGTTAPAVVEGPDYVCIGAIAAAHGIRGEVKVKSFTAEPVDVGAYGPVTTDRGQVLTLKVLREQGKAVIARIDGVGDRNAAEALRGLKLFVARAALPAPVGEDEFYHADLLGLAVEDEAGDKLGRVLSIQDFGAGDMIEVALAAGGSAFLAFTRQAVPVVDVKNGRVIVAPPEGWLDQGEADVPREGQP</sequence>
<keyword evidence="4 5" id="KW-0143">Chaperone</keyword>
<dbReference type="PANTHER" id="PTHR33692:SF1">
    <property type="entry name" value="RIBOSOME MATURATION FACTOR RIMM"/>
    <property type="match status" value="1"/>
</dbReference>
<evidence type="ECO:0000256" key="3">
    <source>
        <dbReference type="ARBA" id="ARBA00022552"/>
    </source>
</evidence>
<evidence type="ECO:0000259" key="7">
    <source>
        <dbReference type="Pfam" id="PF24986"/>
    </source>
</evidence>
<keyword evidence="2 5" id="KW-0690">Ribosome biogenesis</keyword>
<dbReference type="RefSeq" id="WP_119779119.1">
    <property type="nucleotide sequence ID" value="NZ_QYUK01000011.1"/>
</dbReference>
<dbReference type="InterPro" id="IPR002676">
    <property type="entry name" value="RimM_N"/>
</dbReference>
<dbReference type="PANTHER" id="PTHR33692">
    <property type="entry name" value="RIBOSOME MATURATION FACTOR RIMM"/>
    <property type="match status" value="1"/>
</dbReference>
<dbReference type="OrthoDB" id="9788191at2"/>
<evidence type="ECO:0000256" key="4">
    <source>
        <dbReference type="ARBA" id="ARBA00023186"/>
    </source>
</evidence>
<dbReference type="GO" id="GO:0043022">
    <property type="term" value="F:ribosome binding"/>
    <property type="evidence" value="ECO:0007669"/>
    <property type="project" value="InterPro"/>
</dbReference>
<dbReference type="GO" id="GO:0042274">
    <property type="term" value="P:ribosomal small subunit biogenesis"/>
    <property type="evidence" value="ECO:0007669"/>
    <property type="project" value="UniProtKB-UniRule"/>
</dbReference>
<proteinExistence type="inferred from homology"/>
<keyword evidence="1 5" id="KW-0963">Cytoplasm</keyword>
<comment type="subunit">
    <text evidence="5">Binds ribosomal protein uS19.</text>
</comment>
<keyword evidence="3 5" id="KW-0698">rRNA processing</keyword>
<organism evidence="8 9">
    <name type="scientific">Oleomonas cavernae</name>
    <dbReference type="NCBI Taxonomy" id="2320859"/>
    <lineage>
        <taxon>Bacteria</taxon>
        <taxon>Pseudomonadati</taxon>
        <taxon>Pseudomonadota</taxon>
        <taxon>Alphaproteobacteria</taxon>
        <taxon>Acetobacterales</taxon>
        <taxon>Acetobacteraceae</taxon>
        <taxon>Oleomonas</taxon>
    </lineage>
</organism>
<evidence type="ECO:0000256" key="2">
    <source>
        <dbReference type="ARBA" id="ARBA00022517"/>
    </source>
</evidence>
<comment type="domain">
    <text evidence="5">The PRC barrel domain binds ribosomal protein uS19.</text>
</comment>
<dbReference type="SUPFAM" id="SSF50447">
    <property type="entry name" value="Translation proteins"/>
    <property type="match status" value="1"/>
</dbReference>
<dbReference type="Pfam" id="PF01782">
    <property type="entry name" value="RimM"/>
    <property type="match status" value="1"/>
</dbReference>
<dbReference type="HAMAP" id="MF_00014">
    <property type="entry name" value="Ribosome_mat_RimM"/>
    <property type="match status" value="1"/>
</dbReference>
<evidence type="ECO:0000313" key="8">
    <source>
        <dbReference type="EMBL" id="RJF88484.1"/>
    </source>
</evidence>
<dbReference type="InterPro" id="IPR056792">
    <property type="entry name" value="PRC_RimM"/>
</dbReference>
<evidence type="ECO:0000256" key="5">
    <source>
        <dbReference type="HAMAP-Rule" id="MF_00014"/>
    </source>
</evidence>
<dbReference type="Gene3D" id="2.40.30.60">
    <property type="entry name" value="RimM"/>
    <property type="match status" value="1"/>
</dbReference>
<feature type="domain" description="RimM N-terminal" evidence="6">
    <location>
        <begin position="26"/>
        <end position="104"/>
    </location>
</feature>
<name>A0A418WER4_9PROT</name>
<evidence type="ECO:0000313" key="9">
    <source>
        <dbReference type="Proteomes" id="UP000284605"/>
    </source>
</evidence>
<dbReference type="GO" id="GO:0006364">
    <property type="term" value="P:rRNA processing"/>
    <property type="evidence" value="ECO:0007669"/>
    <property type="project" value="UniProtKB-UniRule"/>
</dbReference>
<feature type="domain" description="Ribosome maturation factor RimM PRC barrel" evidence="7">
    <location>
        <begin position="118"/>
        <end position="185"/>
    </location>
</feature>
<dbReference type="InterPro" id="IPR036976">
    <property type="entry name" value="RimM_N_sf"/>
</dbReference>